<evidence type="ECO:0000313" key="1">
    <source>
        <dbReference type="EMBL" id="CAG8598353.1"/>
    </source>
</evidence>
<dbReference type="AlphaFoldDB" id="A0A9N9CDX6"/>
<comment type="caution">
    <text evidence="1">The sequence shown here is derived from an EMBL/GenBank/DDBJ whole genome shotgun (WGS) entry which is preliminary data.</text>
</comment>
<dbReference type="EMBL" id="CAJVPP010002393">
    <property type="protein sequence ID" value="CAG8598353.1"/>
    <property type="molecule type" value="Genomic_DNA"/>
</dbReference>
<reference evidence="1" key="1">
    <citation type="submission" date="2021-06" db="EMBL/GenBank/DDBJ databases">
        <authorList>
            <person name="Kallberg Y."/>
            <person name="Tangrot J."/>
            <person name="Rosling A."/>
        </authorList>
    </citation>
    <scope>NUCLEOTIDE SEQUENCE</scope>
    <source>
        <strain evidence="1">87-6 pot B 2015</strain>
    </source>
</reference>
<gene>
    <name evidence="1" type="ORF">FMOSSE_LOCUS8811</name>
</gene>
<name>A0A9N9CDX6_FUNMO</name>
<organism evidence="1 2">
    <name type="scientific">Funneliformis mosseae</name>
    <name type="common">Endomycorrhizal fungus</name>
    <name type="synonym">Glomus mosseae</name>
    <dbReference type="NCBI Taxonomy" id="27381"/>
    <lineage>
        <taxon>Eukaryota</taxon>
        <taxon>Fungi</taxon>
        <taxon>Fungi incertae sedis</taxon>
        <taxon>Mucoromycota</taxon>
        <taxon>Glomeromycotina</taxon>
        <taxon>Glomeromycetes</taxon>
        <taxon>Glomerales</taxon>
        <taxon>Glomeraceae</taxon>
        <taxon>Funneliformis</taxon>
    </lineage>
</organism>
<keyword evidence="2" id="KW-1185">Reference proteome</keyword>
<evidence type="ECO:0000313" key="2">
    <source>
        <dbReference type="Proteomes" id="UP000789375"/>
    </source>
</evidence>
<protein>
    <submittedName>
        <fullName evidence="1">4758_t:CDS:1</fullName>
    </submittedName>
</protein>
<accession>A0A9N9CDX6</accession>
<dbReference type="Proteomes" id="UP000789375">
    <property type="component" value="Unassembled WGS sequence"/>
</dbReference>
<proteinExistence type="predicted"/>
<sequence>MTIKEVFRLDPLNYITLPSFAFDMAKKMTKVKLELFHKAKANFLRMKGYNKHKTNKWLLYLDANNLYEWAISQYLPTGGFWWLDLDKLPDIRSISPTAKQGSA</sequence>